<accession>A0AAV7M5Y6</accession>
<comment type="caution">
    <text evidence="2">The sequence shown here is derived from an EMBL/GenBank/DDBJ whole genome shotgun (WGS) entry which is preliminary data.</text>
</comment>
<dbReference type="AlphaFoldDB" id="A0AAV7M5Y6"/>
<sequence length="189" mass="20876">MNIVRGSPRANVPCQTTRSIRQKPNSAMPGSTFAFSSSALRSLRLEEELLERHKYVQRRNRALQKTSSAPWLSRGLGHFTRRMDSQVCSDPLVQNALFSGDLGEVQHFFSEDAPVNLIIEARGDELRWTSGELGKRLGALAELYCIIENRIRGRYSLGFSSTPVCSASAHSADSAPCNPPPLSQKTRSG</sequence>
<proteinExistence type="predicted"/>
<organism evidence="2 3">
    <name type="scientific">Pleurodeles waltl</name>
    <name type="common">Iberian ribbed newt</name>
    <dbReference type="NCBI Taxonomy" id="8319"/>
    <lineage>
        <taxon>Eukaryota</taxon>
        <taxon>Metazoa</taxon>
        <taxon>Chordata</taxon>
        <taxon>Craniata</taxon>
        <taxon>Vertebrata</taxon>
        <taxon>Euteleostomi</taxon>
        <taxon>Amphibia</taxon>
        <taxon>Batrachia</taxon>
        <taxon>Caudata</taxon>
        <taxon>Salamandroidea</taxon>
        <taxon>Salamandridae</taxon>
        <taxon>Pleurodelinae</taxon>
        <taxon>Pleurodeles</taxon>
    </lineage>
</organism>
<evidence type="ECO:0000256" key="1">
    <source>
        <dbReference type="SAM" id="MobiDB-lite"/>
    </source>
</evidence>
<dbReference type="Proteomes" id="UP001066276">
    <property type="component" value="Chromosome 10"/>
</dbReference>
<reference evidence="2" key="1">
    <citation type="journal article" date="2022" name="bioRxiv">
        <title>Sequencing and chromosome-scale assembly of the giantPleurodeles waltlgenome.</title>
        <authorList>
            <person name="Brown T."/>
            <person name="Elewa A."/>
            <person name="Iarovenko S."/>
            <person name="Subramanian E."/>
            <person name="Araus A.J."/>
            <person name="Petzold A."/>
            <person name="Susuki M."/>
            <person name="Suzuki K.-i.T."/>
            <person name="Hayashi T."/>
            <person name="Toyoda A."/>
            <person name="Oliveira C."/>
            <person name="Osipova E."/>
            <person name="Leigh N.D."/>
            <person name="Simon A."/>
            <person name="Yun M.H."/>
        </authorList>
    </citation>
    <scope>NUCLEOTIDE SEQUENCE</scope>
    <source>
        <strain evidence="2">20211129_DDA</strain>
        <tissue evidence="2">Liver</tissue>
    </source>
</reference>
<feature type="region of interest" description="Disordered" evidence="1">
    <location>
        <begin position="169"/>
        <end position="189"/>
    </location>
</feature>
<keyword evidence="3" id="KW-1185">Reference proteome</keyword>
<protein>
    <submittedName>
        <fullName evidence="2">Uncharacterized protein</fullName>
    </submittedName>
</protein>
<name>A0AAV7M5Y6_PLEWA</name>
<evidence type="ECO:0000313" key="2">
    <source>
        <dbReference type="EMBL" id="KAJ1098534.1"/>
    </source>
</evidence>
<gene>
    <name evidence="2" type="ORF">NDU88_003644</name>
</gene>
<dbReference type="EMBL" id="JANPWB010000014">
    <property type="protein sequence ID" value="KAJ1098534.1"/>
    <property type="molecule type" value="Genomic_DNA"/>
</dbReference>
<evidence type="ECO:0000313" key="3">
    <source>
        <dbReference type="Proteomes" id="UP001066276"/>
    </source>
</evidence>